<dbReference type="Gene3D" id="1.10.1760.20">
    <property type="match status" value="1"/>
</dbReference>
<feature type="transmembrane region" description="Helical" evidence="1">
    <location>
        <begin position="6"/>
        <end position="24"/>
    </location>
</feature>
<organism evidence="2 3">
    <name type="scientific">Candidatus Sungbacteria bacterium RIFCSPHIGHO2_02_FULL_47_11</name>
    <dbReference type="NCBI Taxonomy" id="1802270"/>
    <lineage>
        <taxon>Bacteria</taxon>
        <taxon>Candidatus Sungiibacteriota</taxon>
    </lineage>
</organism>
<feature type="transmembrane region" description="Helical" evidence="1">
    <location>
        <begin position="102"/>
        <end position="124"/>
    </location>
</feature>
<feature type="transmembrane region" description="Helical" evidence="1">
    <location>
        <begin position="45"/>
        <end position="65"/>
    </location>
</feature>
<accession>A0A1G2KQU9</accession>
<sequence length="185" mass="20660">MSSSFQGIPKYIIGWIVVFVIRLIPFRAPNIEPVMATLMPFSKRYGMFGAFIFGSLSIALFDLAVGKVGQWTAITAIAYGAVGVGSGIYFRKRESNRKNYLIFAVFGTLFYDAVTGLSIGPLFFSQPFGEAFIGQISFTLWHLAGNILFALIISPVLYQWVVTNRRFEFNKIIEILNSKTSSQNI</sequence>
<protein>
    <recommendedName>
        <fullName evidence="4">Rod shape-determining protein MreD</fullName>
    </recommendedName>
</protein>
<name>A0A1G2KQU9_9BACT</name>
<evidence type="ECO:0000313" key="2">
    <source>
        <dbReference type="EMBL" id="OHA00982.1"/>
    </source>
</evidence>
<reference evidence="2 3" key="1">
    <citation type="journal article" date="2016" name="Nat. Commun.">
        <title>Thousands of microbial genomes shed light on interconnected biogeochemical processes in an aquifer system.</title>
        <authorList>
            <person name="Anantharaman K."/>
            <person name="Brown C.T."/>
            <person name="Hug L.A."/>
            <person name="Sharon I."/>
            <person name="Castelle C.J."/>
            <person name="Probst A.J."/>
            <person name="Thomas B.C."/>
            <person name="Singh A."/>
            <person name="Wilkins M.J."/>
            <person name="Karaoz U."/>
            <person name="Brodie E.L."/>
            <person name="Williams K.H."/>
            <person name="Hubbard S.S."/>
            <person name="Banfield J.F."/>
        </authorList>
    </citation>
    <scope>NUCLEOTIDE SEQUENCE [LARGE SCALE GENOMIC DNA]</scope>
</reference>
<dbReference type="InterPro" id="IPR009825">
    <property type="entry name" value="ECF_substrate-spec-like"/>
</dbReference>
<gene>
    <name evidence="2" type="ORF">A3C07_05135</name>
</gene>
<evidence type="ECO:0000313" key="3">
    <source>
        <dbReference type="Proteomes" id="UP000179023"/>
    </source>
</evidence>
<feature type="transmembrane region" description="Helical" evidence="1">
    <location>
        <begin position="136"/>
        <end position="161"/>
    </location>
</feature>
<dbReference type="AlphaFoldDB" id="A0A1G2KQU9"/>
<comment type="caution">
    <text evidence="2">The sequence shown here is derived from an EMBL/GenBank/DDBJ whole genome shotgun (WGS) entry which is preliminary data.</text>
</comment>
<dbReference type="Pfam" id="PF07155">
    <property type="entry name" value="ECF-ribofla_trS"/>
    <property type="match status" value="1"/>
</dbReference>
<proteinExistence type="predicted"/>
<dbReference type="GO" id="GO:0016020">
    <property type="term" value="C:membrane"/>
    <property type="evidence" value="ECO:0007669"/>
    <property type="project" value="InterPro"/>
</dbReference>
<evidence type="ECO:0000256" key="1">
    <source>
        <dbReference type="SAM" id="Phobius"/>
    </source>
</evidence>
<keyword evidence="1" id="KW-0472">Membrane</keyword>
<evidence type="ECO:0008006" key="4">
    <source>
        <dbReference type="Google" id="ProtNLM"/>
    </source>
</evidence>
<keyword evidence="1" id="KW-1133">Transmembrane helix</keyword>
<dbReference type="STRING" id="1802270.A3C07_05135"/>
<keyword evidence="1" id="KW-0812">Transmembrane</keyword>
<dbReference type="EMBL" id="MHQI01000001">
    <property type="protein sequence ID" value="OHA00982.1"/>
    <property type="molecule type" value="Genomic_DNA"/>
</dbReference>
<feature type="transmembrane region" description="Helical" evidence="1">
    <location>
        <begin position="71"/>
        <end position="90"/>
    </location>
</feature>
<dbReference type="Proteomes" id="UP000179023">
    <property type="component" value="Unassembled WGS sequence"/>
</dbReference>